<proteinExistence type="predicted"/>
<evidence type="ECO:0000259" key="1">
    <source>
        <dbReference type="Pfam" id="PF13115"/>
    </source>
</evidence>
<gene>
    <name evidence="2" type="ORF">ACFFHF_19755</name>
</gene>
<dbReference type="RefSeq" id="WP_160547497.1">
    <property type="nucleotide sequence ID" value="NZ_JBHLUU010000121.1"/>
</dbReference>
<evidence type="ECO:0000313" key="3">
    <source>
        <dbReference type="Proteomes" id="UP001589738"/>
    </source>
</evidence>
<keyword evidence="3" id="KW-1185">Reference proteome</keyword>
<organism evidence="2 3">
    <name type="scientific">Robertmurraya beringensis</name>
    <dbReference type="NCBI Taxonomy" id="641660"/>
    <lineage>
        <taxon>Bacteria</taxon>
        <taxon>Bacillati</taxon>
        <taxon>Bacillota</taxon>
        <taxon>Bacilli</taxon>
        <taxon>Bacillales</taxon>
        <taxon>Bacillaceae</taxon>
        <taxon>Robertmurraya</taxon>
    </lineage>
</organism>
<comment type="caution">
    <text evidence="2">The sequence shown here is derived from an EMBL/GenBank/DDBJ whole genome shotgun (WGS) entry which is preliminary data.</text>
</comment>
<dbReference type="PROSITE" id="PS51257">
    <property type="entry name" value="PROKAR_LIPOPROTEIN"/>
    <property type="match status" value="1"/>
</dbReference>
<reference evidence="2 3" key="1">
    <citation type="submission" date="2024-09" db="EMBL/GenBank/DDBJ databases">
        <authorList>
            <person name="Sun Q."/>
            <person name="Mori K."/>
        </authorList>
    </citation>
    <scope>NUCLEOTIDE SEQUENCE [LARGE SCALE GENOMIC DNA]</scope>
    <source>
        <strain evidence="2 3">CGMCC 1.9126</strain>
    </source>
</reference>
<protein>
    <submittedName>
        <fullName evidence="2">FixH family protein</fullName>
    </submittedName>
</protein>
<dbReference type="EMBL" id="JBHLUU010000121">
    <property type="protein sequence ID" value="MFC0477432.1"/>
    <property type="molecule type" value="Genomic_DNA"/>
</dbReference>
<dbReference type="Pfam" id="PF13115">
    <property type="entry name" value="YtkA"/>
    <property type="match status" value="1"/>
</dbReference>
<sequence length="132" mass="15166">MAKFGTYLLAILFFLVGCNNNVETQINDEVPEIIEVTVETIPDELKVNEEVIIQAKITQGEDIVKDADEMQFEIWKEGQSDQEHVKVEGELDKKEGEYYIKKTFTEPGLYFVIAHVTARGMHNMPKVEFQVK</sequence>
<dbReference type="Proteomes" id="UP001589738">
    <property type="component" value="Unassembled WGS sequence"/>
</dbReference>
<name>A0ABV6KVT0_9BACI</name>
<evidence type="ECO:0000313" key="2">
    <source>
        <dbReference type="EMBL" id="MFC0477432.1"/>
    </source>
</evidence>
<dbReference type="InterPro" id="IPR032693">
    <property type="entry name" value="YtkA-like_dom"/>
</dbReference>
<accession>A0ABV6KVT0</accession>
<feature type="domain" description="YtkA-like" evidence="1">
    <location>
        <begin position="34"/>
        <end position="115"/>
    </location>
</feature>